<dbReference type="Proteomes" id="UP000011115">
    <property type="component" value="Unassembled WGS sequence"/>
</dbReference>
<keyword evidence="1" id="KW-0732">Signal</keyword>
<dbReference type="PROSITE" id="PS51257">
    <property type="entry name" value="PROKAR_LIPOPROTEIN"/>
    <property type="match status" value="1"/>
</dbReference>
<protein>
    <submittedName>
        <fullName evidence="2">Imp biosynthesis protein</fullName>
    </submittedName>
</protein>
<name>M1AZY1_SOLTU</name>
<feature type="chain" id="PRO_5004011775" evidence="1">
    <location>
        <begin position="22"/>
        <end position="194"/>
    </location>
</feature>
<organism evidence="2 3">
    <name type="scientific">Solanum tuberosum</name>
    <name type="common">Potato</name>
    <dbReference type="NCBI Taxonomy" id="4113"/>
    <lineage>
        <taxon>Eukaryota</taxon>
        <taxon>Viridiplantae</taxon>
        <taxon>Streptophyta</taxon>
        <taxon>Embryophyta</taxon>
        <taxon>Tracheophyta</taxon>
        <taxon>Spermatophyta</taxon>
        <taxon>Magnoliopsida</taxon>
        <taxon>eudicotyledons</taxon>
        <taxon>Gunneridae</taxon>
        <taxon>Pentapetalae</taxon>
        <taxon>asterids</taxon>
        <taxon>lamiids</taxon>
        <taxon>Solanales</taxon>
        <taxon>Solanaceae</taxon>
        <taxon>Solanoideae</taxon>
        <taxon>Solaneae</taxon>
        <taxon>Solanum</taxon>
    </lineage>
</organism>
<dbReference type="PaxDb" id="4113-PGSC0003DMT400033941"/>
<reference evidence="3" key="1">
    <citation type="journal article" date="2011" name="Nature">
        <title>Genome sequence and analysis of the tuber crop potato.</title>
        <authorList>
            <consortium name="The Potato Genome Sequencing Consortium"/>
        </authorList>
    </citation>
    <scope>NUCLEOTIDE SEQUENCE [LARGE SCALE GENOMIC DNA]</scope>
    <source>
        <strain evidence="3">cv. DM1-3 516 R44</strain>
    </source>
</reference>
<accession>M1AZY1</accession>
<evidence type="ECO:0000313" key="2">
    <source>
        <dbReference type="EnsemblPlants" id="PGSC0003DMT400033941"/>
    </source>
</evidence>
<dbReference type="EnsemblPlants" id="PGSC0003DMT400033941">
    <property type="protein sequence ID" value="PGSC0003DMT400033941"/>
    <property type="gene ID" value="PGSC0003DMG400013043"/>
</dbReference>
<dbReference type="HOGENOM" id="CLU_1404702_0_0_1"/>
<reference evidence="2" key="2">
    <citation type="submission" date="2015-06" db="UniProtKB">
        <authorList>
            <consortium name="EnsemblPlants"/>
        </authorList>
    </citation>
    <scope>IDENTIFICATION</scope>
    <source>
        <strain evidence="2">DM1-3 516 R44</strain>
    </source>
</reference>
<evidence type="ECO:0000313" key="3">
    <source>
        <dbReference type="Proteomes" id="UP000011115"/>
    </source>
</evidence>
<dbReference type="InParanoid" id="M1AZY1"/>
<keyword evidence="3" id="KW-1185">Reference proteome</keyword>
<proteinExistence type="predicted"/>
<dbReference type="AlphaFoldDB" id="M1AZY1"/>
<dbReference type="Gramene" id="PGSC0003DMT400033941">
    <property type="protein sequence ID" value="PGSC0003DMT400033941"/>
    <property type="gene ID" value="PGSC0003DMG400013043"/>
</dbReference>
<sequence>MKLHCSLGLALGLSCAAYVEGREGLLPRGPEPSVRYHSERARILTFFQDLQAKGECQGLNIKVRLPKDQPRVLEEGPKQPQINCPKGATYGWDLRPVGGPMPRGWVSWVKIQGEELQDTTHGGAARPVDPPTVCGSCCTLFKFGLGKEASRPTLFDVGHDTGFHDFLTWSMLVKAYSHYEQEYELCTMVTQESL</sequence>
<evidence type="ECO:0000256" key="1">
    <source>
        <dbReference type="SAM" id="SignalP"/>
    </source>
</evidence>
<feature type="signal peptide" evidence="1">
    <location>
        <begin position="1"/>
        <end position="21"/>
    </location>
</feature>